<gene>
    <name evidence="1" type="ORF">FWK35_00017635</name>
</gene>
<name>A0A6G0YAE8_APHCR</name>
<reference evidence="1 2" key="1">
    <citation type="submission" date="2019-08" db="EMBL/GenBank/DDBJ databases">
        <title>Whole genome of Aphis craccivora.</title>
        <authorList>
            <person name="Voronova N.V."/>
            <person name="Shulinski R.S."/>
            <person name="Bandarenka Y.V."/>
            <person name="Zhorov D.G."/>
            <person name="Warner D."/>
        </authorList>
    </citation>
    <scope>NUCLEOTIDE SEQUENCE [LARGE SCALE GENOMIC DNA]</scope>
    <source>
        <strain evidence="1">180601</strain>
        <tissue evidence="1">Whole Body</tissue>
    </source>
</reference>
<dbReference type="EMBL" id="VUJU01005197">
    <property type="protein sequence ID" value="KAF0751970.1"/>
    <property type="molecule type" value="Genomic_DNA"/>
</dbReference>
<comment type="caution">
    <text evidence="1">The sequence shown here is derived from an EMBL/GenBank/DDBJ whole genome shotgun (WGS) entry which is preliminary data.</text>
</comment>
<protein>
    <submittedName>
        <fullName evidence="1">General transcription factor II-I repeat domain-containing protein 2-like</fullName>
    </submittedName>
</protein>
<dbReference type="Proteomes" id="UP000478052">
    <property type="component" value="Unassembled WGS sequence"/>
</dbReference>
<dbReference type="OrthoDB" id="7440550at2759"/>
<organism evidence="1 2">
    <name type="scientific">Aphis craccivora</name>
    <name type="common">Cowpea aphid</name>
    <dbReference type="NCBI Taxonomy" id="307492"/>
    <lineage>
        <taxon>Eukaryota</taxon>
        <taxon>Metazoa</taxon>
        <taxon>Ecdysozoa</taxon>
        <taxon>Arthropoda</taxon>
        <taxon>Hexapoda</taxon>
        <taxon>Insecta</taxon>
        <taxon>Pterygota</taxon>
        <taxon>Neoptera</taxon>
        <taxon>Paraneoptera</taxon>
        <taxon>Hemiptera</taxon>
        <taxon>Sternorrhyncha</taxon>
        <taxon>Aphidomorpha</taxon>
        <taxon>Aphidoidea</taxon>
        <taxon>Aphididae</taxon>
        <taxon>Aphidini</taxon>
        <taxon>Aphis</taxon>
        <taxon>Aphis</taxon>
    </lineage>
</organism>
<keyword evidence="2" id="KW-1185">Reference proteome</keyword>
<evidence type="ECO:0000313" key="2">
    <source>
        <dbReference type="Proteomes" id="UP000478052"/>
    </source>
</evidence>
<evidence type="ECO:0000313" key="1">
    <source>
        <dbReference type="EMBL" id="KAF0751970.1"/>
    </source>
</evidence>
<feature type="non-terminal residue" evidence="1">
    <location>
        <position position="1"/>
    </location>
</feature>
<proteinExistence type="predicted"/>
<accession>A0A6G0YAE8</accession>
<dbReference type="AlphaFoldDB" id="A0A6G0YAE8"/>
<sequence>AINETGLKVRATVSDQGKTNVTEINNLLKITNQKMVSAGEVNKYVGYLVNNIEVVHIYDPPHLFKYTSLGDNALGTVEMISLMNKLFDSVNGSSVYARDGKPLRCAVKNDSFHIQFWIEAINIFNKHSNTEHSISTLPVALQNPINVFNPIQDMTVGFVAASLCSDQYLRQKLILLCEISIDFSIFKCEEHILKNIIIDNVVILYLFIWCKNINRILHGIDRHVNLENKIKQNAFIYYNKHCKKRLNCAFP</sequence>